<keyword evidence="18" id="KW-0170">Cobalt</keyword>
<evidence type="ECO:0000256" key="19">
    <source>
        <dbReference type="NCBIfam" id="TIGR01357"/>
    </source>
</evidence>
<dbReference type="GO" id="GO:0003856">
    <property type="term" value="F:3-dehydroquinate synthase activity"/>
    <property type="evidence" value="ECO:0007669"/>
    <property type="project" value="UniProtKB-UniRule"/>
</dbReference>
<dbReference type="InterPro" id="IPR030963">
    <property type="entry name" value="DHQ_synth_fam"/>
</dbReference>
<evidence type="ECO:0000313" key="23">
    <source>
        <dbReference type="Proteomes" id="UP000320390"/>
    </source>
</evidence>
<dbReference type="GO" id="GO:0009073">
    <property type="term" value="P:aromatic amino acid family biosynthetic process"/>
    <property type="evidence" value="ECO:0007669"/>
    <property type="project" value="UniProtKB-KW"/>
</dbReference>
<feature type="domain" description="3-dehydroquinate synthase N-terminal" evidence="20">
    <location>
        <begin position="65"/>
        <end position="175"/>
    </location>
</feature>
<evidence type="ECO:0000256" key="15">
    <source>
        <dbReference type="ARBA" id="ARBA00023027"/>
    </source>
</evidence>
<keyword evidence="13" id="KW-0547">Nucleotide-binding</keyword>
<keyword evidence="15" id="KW-0520">NAD</keyword>
<dbReference type="InterPro" id="IPR030960">
    <property type="entry name" value="DHQS/DOIS_N"/>
</dbReference>
<evidence type="ECO:0000256" key="16">
    <source>
        <dbReference type="ARBA" id="ARBA00023141"/>
    </source>
</evidence>
<dbReference type="PIRSF" id="PIRSF001455">
    <property type="entry name" value="DHQ_synth"/>
    <property type="match status" value="1"/>
</dbReference>
<accession>A0A518ELI7</accession>
<dbReference type="EC" id="4.2.3.4" evidence="8 19"/>
<evidence type="ECO:0000256" key="13">
    <source>
        <dbReference type="ARBA" id="ARBA00022741"/>
    </source>
</evidence>
<dbReference type="NCBIfam" id="TIGR01357">
    <property type="entry name" value="aroB"/>
    <property type="match status" value="1"/>
</dbReference>
<sequence>MTQATRVHVAVPNAPYDVHVGEGVLQGIAAATAGADRVAVVSDREVCALHGDLRRHGVDAPMLEFDGGESIKTLGVLEEVLDFCAASSLSRSSILVAYGGGTVGDLTGMAASLFKRGLRVIQVPTTLLAQVDASVGGKTAINLAAGKNLAGTFHQPHAVFCDTGLLGTLSEAEYQSGLGEVIKTALIEGEPALAQLESISRDLGARAVTALSDTVARCVTTKARVVVSDPEERGARRSLNLGHTFAHAIEHAAGYGRVPHGIAVAVGLQLAASASERVYASSTDLGERIGRLLSAFGLPADLEELRSRYSLGAALTANALIEGLGHDKKGRVGAPEFVLMRGPGDIELGVMIAEEELRDLLA</sequence>
<evidence type="ECO:0000256" key="9">
    <source>
        <dbReference type="ARBA" id="ARBA00017684"/>
    </source>
</evidence>
<keyword evidence="11" id="KW-0028">Amino-acid biosynthesis</keyword>
<evidence type="ECO:0000256" key="6">
    <source>
        <dbReference type="ARBA" id="ARBA00004661"/>
    </source>
</evidence>
<dbReference type="GO" id="GO:0046872">
    <property type="term" value="F:metal ion binding"/>
    <property type="evidence" value="ECO:0007669"/>
    <property type="project" value="UniProtKB-KW"/>
</dbReference>
<evidence type="ECO:0000256" key="14">
    <source>
        <dbReference type="ARBA" id="ARBA00022833"/>
    </source>
</evidence>
<evidence type="ECO:0000256" key="18">
    <source>
        <dbReference type="ARBA" id="ARBA00023285"/>
    </source>
</evidence>
<proteinExistence type="inferred from homology"/>
<evidence type="ECO:0000256" key="8">
    <source>
        <dbReference type="ARBA" id="ARBA00013031"/>
    </source>
</evidence>
<dbReference type="Pfam" id="PF01761">
    <property type="entry name" value="DHQ_synthase"/>
    <property type="match status" value="1"/>
</dbReference>
<keyword evidence="10" id="KW-0963">Cytoplasm</keyword>
<dbReference type="EMBL" id="CP036434">
    <property type="protein sequence ID" value="QDV04953.1"/>
    <property type="molecule type" value="Genomic_DNA"/>
</dbReference>
<keyword evidence="23" id="KW-1185">Reference proteome</keyword>
<dbReference type="SUPFAM" id="SSF56796">
    <property type="entry name" value="Dehydroquinate synthase-like"/>
    <property type="match status" value="1"/>
</dbReference>
<comment type="pathway">
    <text evidence="6">Metabolic intermediate biosynthesis; chorismate biosynthesis; chorismate from D-erythrose 4-phosphate and phosphoenolpyruvate: step 2/7.</text>
</comment>
<dbReference type="GO" id="GO:0008652">
    <property type="term" value="P:amino acid biosynthetic process"/>
    <property type="evidence" value="ECO:0007669"/>
    <property type="project" value="UniProtKB-KW"/>
</dbReference>
<evidence type="ECO:0000256" key="3">
    <source>
        <dbReference type="ARBA" id="ARBA00001941"/>
    </source>
</evidence>
<reference evidence="22 23" key="1">
    <citation type="submission" date="2019-02" db="EMBL/GenBank/DDBJ databases">
        <title>Deep-cultivation of Planctomycetes and their phenomic and genomic characterization uncovers novel biology.</title>
        <authorList>
            <person name="Wiegand S."/>
            <person name="Jogler M."/>
            <person name="Boedeker C."/>
            <person name="Pinto D."/>
            <person name="Vollmers J."/>
            <person name="Rivas-Marin E."/>
            <person name="Kohn T."/>
            <person name="Peeters S.H."/>
            <person name="Heuer A."/>
            <person name="Rast P."/>
            <person name="Oberbeckmann S."/>
            <person name="Bunk B."/>
            <person name="Jeske O."/>
            <person name="Meyerdierks A."/>
            <person name="Storesund J.E."/>
            <person name="Kallscheuer N."/>
            <person name="Luecker S."/>
            <person name="Lage O.M."/>
            <person name="Pohl T."/>
            <person name="Merkel B.J."/>
            <person name="Hornburger P."/>
            <person name="Mueller R.-W."/>
            <person name="Bruemmer F."/>
            <person name="Labrenz M."/>
            <person name="Spormann A.M."/>
            <person name="Op den Camp H."/>
            <person name="Overmann J."/>
            <person name="Amann R."/>
            <person name="Jetten M.S.M."/>
            <person name="Mascher T."/>
            <person name="Medema M.H."/>
            <person name="Devos D.P."/>
            <person name="Kaster A.-K."/>
            <person name="Ovreas L."/>
            <person name="Rohde M."/>
            <person name="Galperin M.Y."/>
            <person name="Jogler C."/>
        </authorList>
    </citation>
    <scope>NUCLEOTIDE SEQUENCE [LARGE SCALE GENOMIC DNA]</scope>
    <source>
        <strain evidence="22 23">Poly30</strain>
    </source>
</reference>
<keyword evidence="17 22" id="KW-0456">Lyase</keyword>
<keyword evidence="14" id="KW-0862">Zinc</keyword>
<dbReference type="PANTHER" id="PTHR43622:SF7">
    <property type="entry name" value="3-DEHYDROQUINATE SYNTHASE, CHLOROPLASTIC"/>
    <property type="match status" value="1"/>
</dbReference>
<evidence type="ECO:0000256" key="17">
    <source>
        <dbReference type="ARBA" id="ARBA00023239"/>
    </source>
</evidence>
<dbReference type="GO" id="GO:0009423">
    <property type="term" value="P:chorismate biosynthetic process"/>
    <property type="evidence" value="ECO:0007669"/>
    <property type="project" value="UniProtKB-UniRule"/>
</dbReference>
<comment type="cofactor">
    <cofactor evidence="3">
        <name>Co(2+)</name>
        <dbReference type="ChEBI" id="CHEBI:48828"/>
    </cofactor>
</comment>
<protein>
    <recommendedName>
        <fullName evidence="9 19">3-dehydroquinate synthase</fullName>
        <ecNumber evidence="8 19">4.2.3.4</ecNumber>
    </recommendedName>
</protein>
<evidence type="ECO:0000256" key="4">
    <source>
        <dbReference type="ARBA" id="ARBA00003485"/>
    </source>
</evidence>
<organism evidence="22 23">
    <name type="scientific">Saltatorellus ferox</name>
    <dbReference type="NCBI Taxonomy" id="2528018"/>
    <lineage>
        <taxon>Bacteria</taxon>
        <taxon>Pseudomonadati</taxon>
        <taxon>Planctomycetota</taxon>
        <taxon>Planctomycetia</taxon>
        <taxon>Planctomycetia incertae sedis</taxon>
        <taxon>Saltatorellus</taxon>
    </lineage>
</organism>
<dbReference type="InterPro" id="IPR056179">
    <property type="entry name" value="DHQS_C"/>
</dbReference>
<comment type="function">
    <text evidence="4">Catalyzes the conversion of 3-deoxy-D-arabino-heptulosonate 7-phosphate (DAHP) to dehydroquinate (DHQ).</text>
</comment>
<comment type="cofactor">
    <cofactor evidence="2">
        <name>NAD(+)</name>
        <dbReference type="ChEBI" id="CHEBI:57540"/>
    </cofactor>
</comment>
<dbReference type="AlphaFoldDB" id="A0A518ELI7"/>
<evidence type="ECO:0000256" key="10">
    <source>
        <dbReference type="ARBA" id="ARBA00022490"/>
    </source>
</evidence>
<dbReference type="Pfam" id="PF24621">
    <property type="entry name" value="DHQS_C"/>
    <property type="match status" value="1"/>
</dbReference>
<evidence type="ECO:0000256" key="5">
    <source>
        <dbReference type="ARBA" id="ARBA00004496"/>
    </source>
</evidence>
<evidence type="ECO:0000259" key="21">
    <source>
        <dbReference type="Pfam" id="PF24621"/>
    </source>
</evidence>
<gene>
    <name evidence="22" type="primary">aroB</name>
    <name evidence="22" type="ORF">Poly30_04480</name>
</gene>
<dbReference type="InterPro" id="IPR050071">
    <property type="entry name" value="Dehydroquinate_synthase"/>
</dbReference>
<dbReference type="GO" id="GO:0000166">
    <property type="term" value="F:nucleotide binding"/>
    <property type="evidence" value="ECO:0007669"/>
    <property type="project" value="UniProtKB-KW"/>
</dbReference>
<evidence type="ECO:0000256" key="7">
    <source>
        <dbReference type="ARBA" id="ARBA00005412"/>
    </source>
</evidence>
<keyword evidence="16" id="KW-0057">Aromatic amino acid biosynthesis</keyword>
<comment type="similarity">
    <text evidence="7">Belongs to the sugar phosphate cyclases superfamily. Dehydroquinate synthase family.</text>
</comment>
<feature type="domain" description="3-dehydroquinate synthase C-terminal" evidence="21">
    <location>
        <begin position="177"/>
        <end position="329"/>
    </location>
</feature>
<dbReference type="CDD" id="cd08195">
    <property type="entry name" value="DHQS"/>
    <property type="match status" value="1"/>
</dbReference>
<evidence type="ECO:0000256" key="12">
    <source>
        <dbReference type="ARBA" id="ARBA00022723"/>
    </source>
</evidence>
<keyword evidence="12" id="KW-0479">Metal-binding</keyword>
<evidence type="ECO:0000259" key="20">
    <source>
        <dbReference type="Pfam" id="PF01761"/>
    </source>
</evidence>
<dbReference type="Gene3D" id="1.20.1090.10">
    <property type="entry name" value="Dehydroquinate synthase-like - alpha domain"/>
    <property type="match status" value="1"/>
</dbReference>
<comment type="catalytic activity">
    <reaction evidence="1">
        <text>7-phospho-2-dehydro-3-deoxy-D-arabino-heptonate = 3-dehydroquinate + phosphate</text>
        <dbReference type="Rhea" id="RHEA:21968"/>
        <dbReference type="ChEBI" id="CHEBI:32364"/>
        <dbReference type="ChEBI" id="CHEBI:43474"/>
        <dbReference type="ChEBI" id="CHEBI:58394"/>
        <dbReference type="EC" id="4.2.3.4"/>
    </reaction>
</comment>
<evidence type="ECO:0000256" key="11">
    <source>
        <dbReference type="ARBA" id="ARBA00022605"/>
    </source>
</evidence>
<dbReference type="Gene3D" id="3.40.50.1970">
    <property type="match status" value="1"/>
</dbReference>
<dbReference type="Proteomes" id="UP000320390">
    <property type="component" value="Chromosome"/>
</dbReference>
<dbReference type="GO" id="GO:0005737">
    <property type="term" value="C:cytoplasm"/>
    <property type="evidence" value="ECO:0007669"/>
    <property type="project" value="UniProtKB-SubCell"/>
</dbReference>
<evidence type="ECO:0000256" key="1">
    <source>
        <dbReference type="ARBA" id="ARBA00001393"/>
    </source>
</evidence>
<name>A0A518ELI7_9BACT</name>
<dbReference type="InterPro" id="IPR016037">
    <property type="entry name" value="DHQ_synth_AroB"/>
</dbReference>
<evidence type="ECO:0000313" key="22">
    <source>
        <dbReference type="EMBL" id="QDV04953.1"/>
    </source>
</evidence>
<comment type="subcellular location">
    <subcellularLocation>
        <location evidence="5">Cytoplasm</location>
    </subcellularLocation>
</comment>
<dbReference type="PANTHER" id="PTHR43622">
    <property type="entry name" value="3-DEHYDROQUINATE SYNTHASE"/>
    <property type="match status" value="1"/>
</dbReference>
<evidence type="ECO:0000256" key="2">
    <source>
        <dbReference type="ARBA" id="ARBA00001911"/>
    </source>
</evidence>